<dbReference type="NCBIfam" id="TIGR00765">
    <property type="entry name" value="yihY_not_rbn"/>
    <property type="match status" value="1"/>
</dbReference>
<keyword evidence="4 6" id="KW-1133">Transmembrane helix</keyword>
<protein>
    <submittedName>
        <fullName evidence="7">YihY/virulence factor BrkB family protein</fullName>
    </submittedName>
</protein>
<organism evidence="7 8">
    <name type="scientific">Haloarchaeobius litoreus</name>
    <dbReference type="NCBI Taxonomy" id="755306"/>
    <lineage>
        <taxon>Archaea</taxon>
        <taxon>Methanobacteriati</taxon>
        <taxon>Methanobacteriota</taxon>
        <taxon>Stenosarchaea group</taxon>
        <taxon>Halobacteria</taxon>
        <taxon>Halobacteriales</taxon>
        <taxon>Halorubellaceae</taxon>
        <taxon>Haloarchaeobius</taxon>
    </lineage>
</organism>
<evidence type="ECO:0000313" key="7">
    <source>
        <dbReference type="EMBL" id="MFD1647098.1"/>
    </source>
</evidence>
<evidence type="ECO:0000256" key="4">
    <source>
        <dbReference type="ARBA" id="ARBA00022989"/>
    </source>
</evidence>
<feature type="transmembrane region" description="Helical" evidence="6">
    <location>
        <begin position="165"/>
        <end position="186"/>
    </location>
</feature>
<evidence type="ECO:0000256" key="2">
    <source>
        <dbReference type="ARBA" id="ARBA00022475"/>
    </source>
</evidence>
<dbReference type="Pfam" id="PF03631">
    <property type="entry name" value="Virul_fac_BrkB"/>
    <property type="match status" value="1"/>
</dbReference>
<dbReference type="RefSeq" id="WP_256400839.1">
    <property type="nucleotide sequence ID" value="NZ_JANHJR010000003.1"/>
</dbReference>
<feature type="transmembrane region" description="Helical" evidence="6">
    <location>
        <begin position="132"/>
        <end position="159"/>
    </location>
</feature>
<name>A0ABD6DLW4_9EURY</name>
<comment type="subcellular location">
    <subcellularLocation>
        <location evidence="1">Cell membrane</location>
        <topology evidence="1">Multi-pass membrane protein</topology>
    </subcellularLocation>
</comment>
<evidence type="ECO:0000256" key="3">
    <source>
        <dbReference type="ARBA" id="ARBA00022692"/>
    </source>
</evidence>
<sequence>MSLPPAVKRVASLVVAVVAIARDEQLTFLAAAIAYYAFVSLFPLALLVVAVATAVGGEELANDVVAMLGETLTPASQQVLRDALVGGQGRSGATIVGLVVLVWSALKVFRAIDRSFSAVYGRGLEEPLGEQLVEAGIGLAAVGLAGVVAAVVTVAVSLLDLPYGSVVGALVTIVALGLVFFPLYYIFPHAEVTIREALPGSVFAALSWTVLSIVFSVYATDYATAYAVYGFVGGILLLVTWLYLGALVLLVGASLNAVLAGRPIATEELDATLDRHLQSAGLRQDEATRNSDDA</sequence>
<keyword evidence="8" id="KW-1185">Reference proteome</keyword>
<reference evidence="7 8" key="1">
    <citation type="journal article" date="2019" name="Int. J. Syst. Evol. Microbiol.">
        <title>The Global Catalogue of Microorganisms (GCM) 10K type strain sequencing project: providing services to taxonomists for standard genome sequencing and annotation.</title>
        <authorList>
            <consortium name="The Broad Institute Genomics Platform"/>
            <consortium name="The Broad Institute Genome Sequencing Center for Infectious Disease"/>
            <person name="Wu L."/>
            <person name="Ma J."/>
        </authorList>
    </citation>
    <scope>NUCLEOTIDE SEQUENCE [LARGE SCALE GENOMIC DNA]</scope>
    <source>
        <strain evidence="7 8">CGMCC 1.10390</strain>
    </source>
</reference>
<feature type="transmembrane region" description="Helical" evidence="6">
    <location>
        <begin position="198"/>
        <end position="220"/>
    </location>
</feature>
<dbReference type="PIRSF" id="PIRSF035875">
    <property type="entry name" value="RNase_BN"/>
    <property type="match status" value="1"/>
</dbReference>
<evidence type="ECO:0000313" key="8">
    <source>
        <dbReference type="Proteomes" id="UP001597034"/>
    </source>
</evidence>
<evidence type="ECO:0000256" key="5">
    <source>
        <dbReference type="ARBA" id="ARBA00023136"/>
    </source>
</evidence>
<dbReference type="Proteomes" id="UP001597034">
    <property type="component" value="Unassembled WGS sequence"/>
</dbReference>
<evidence type="ECO:0000256" key="1">
    <source>
        <dbReference type="ARBA" id="ARBA00004651"/>
    </source>
</evidence>
<dbReference type="EMBL" id="JBHUDO010000003">
    <property type="protein sequence ID" value="MFD1647098.1"/>
    <property type="molecule type" value="Genomic_DNA"/>
</dbReference>
<feature type="transmembrane region" description="Helical" evidence="6">
    <location>
        <begin position="33"/>
        <end position="55"/>
    </location>
</feature>
<keyword evidence="5 6" id="KW-0472">Membrane</keyword>
<feature type="transmembrane region" description="Helical" evidence="6">
    <location>
        <begin position="226"/>
        <end position="252"/>
    </location>
</feature>
<dbReference type="GO" id="GO:0005886">
    <property type="term" value="C:plasma membrane"/>
    <property type="evidence" value="ECO:0007669"/>
    <property type="project" value="UniProtKB-SubCell"/>
</dbReference>
<accession>A0ABD6DLW4</accession>
<keyword evidence="2" id="KW-1003">Cell membrane</keyword>
<comment type="caution">
    <text evidence="7">The sequence shown here is derived from an EMBL/GenBank/DDBJ whole genome shotgun (WGS) entry which is preliminary data.</text>
</comment>
<gene>
    <name evidence="7" type="ORF">ACFSBL_15515</name>
</gene>
<dbReference type="AlphaFoldDB" id="A0ABD6DLW4"/>
<dbReference type="PANTHER" id="PTHR30213">
    <property type="entry name" value="INNER MEMBRANE PROTEIN YHJD"/>
    <property type="match status" value="1"/>
</dbReference>
<keyword evidence="3 6" id="KW-0812">Transmembrane</keyword>
<dbReference type="PANTHER" id="PTHR30213:SF0">
    <property type="entry name" value="UPF0761 MEMBRANE PROTEIN YIHY"/>
    <property type="match status" value="1"/>
</dbReference>
<evidence type="ECO:0000256" key="6">
    <source>
        <dbReference type="SAM" id="Phobius"/>
    </source>
</evidence>
<dbReference type="InterPro" id="IPR017039">
    <property type="entry name" value="Virul_fac_BrkB"/>
</dbReference>
<proteinExistence type="predicted"/>